<organism evidence="1 2">
    <name type="scientific">Xenopus laevis</name>
    <name type="common">African clawed frog</name>
    <dbReference type="NCBI Taxonomy" id="8355"/>
    <lineage>
        <taxon>Eukaryota</taxon>
        <taxon>Metazoa</taxon>
        <taxon>Chordata</taxon>
        <taxon>Craniata</taxon>
        <taxon>Vertebrata</taxon>
        <taxon>Euteleostomi</taxon>
        <taxon>Amphibia</taxon>
        <taxon>Batrachia</taxon>
        <taxon>Anura</taxon>
        <taxon>Pipoidea</taxon>
        <taxon>Pipidae</taxon>
        <taxon>Xenopodinae</taxon>
        <taxon>Xenopus</taxon>
        <taxon>Xenopus</taxon>
    </lineage>
</organism>
<dbReference type="Proteomes" id="UP000694892">
    <property type="component" value="Chromosome 8L"/>
</dbReference>
<gene>
    <name evidence="1" type="ORF">XELAEV_18040057mg</name>
</gene>
<sequence>MEKYVEKECIGIVQLKEIIKPSPIDIAIRQHAGVTVSCLIPCTSIWLSHCLAESIKRFIQNSYGVSAPMCASG</sequence>
<dbReference type="AlphaFoldDB" id="A0A974C911"/>
<proteinExistence type="predicted"/>
<accession>A0A974C911</accession>
<name>A0A974C911_XENLA</name>
<evidence type="ECO:0000313" key="1">
    <source>
        <dbReference type="EMBL" id="OCT68768.1"/>
    </source>
</evidence>
<protein>
    <submittedName>
        <fullName evidence="1">Uncharacterized protein</fullName>
    </submittedName>
</protein>
<evidence type="ECO:0000313" key="2">
    <source>
        <dbReference type="Proteomes" id="UP000694892"/>
    </source>
</evidence>
<dbReference type="EMBL" id="CM004480">
    <property type="protein sequence ID" value="OCT68768.1"/>
    <property type="molecule type" value="Genomic_DNA"/>
</dbReference>
<reference evidence="2" key="1">
    <citation type="journal article" date="2016" name="Nature">
        <title>Genome evolution in the allotetraploid frog Xenopus laevis.</title>
        <authorList>
            <person name="Session A.M."/>
            <person name="Uno Y."/>
            <person name="Kwon T."/>
            <person name="Chapman J.A."/>
            <person name="Toyoda A."/>
            <person name="Takahashi S."/>
            <person name="Fukui A."/>
            <person name="Hikosaka A."/>
            <person name="Suzuki A."/>
            <person name="Kondo M."/>
            <person name="van Heeringen S.J."/>
            <person name="Quigley I."/>
            <person name="Heinz S."/>
            <person name="Ogino H."/>
            <person name="Ochi H."/>
            <person name="Hellsten U."/>
            <person name="Lyons J.B."/>
            <person name="Simakov O."/>
            <person name="Putnam N."/>
            <person name="Stites J."/>
            <person name="Kuroki Y."/>
            <person name="Tanaka T."/>
            <person name="Michiue T."/>
            <person name="Watanabe M."/>
            <person name="Bogdanovic O."/>
            <person name="Lister R."/>
            <person name="Georgiou G."/>
            <person name="Paranjpe S.S."/>
            <person name="van Kruijsbergen I."/>
            <person name="Shu S."/>
            <person name="Carlson J."/>
            <person name="Kinoshita T."/>
            <person name="Ohta Y."/>
            <person name="Mawaribuchi S."/>
            <person name="Jenkins J."/>
            <person name="Grimwood J."/>
            <person name="Schmutz J."/>
            <person name="Mitros T."/>
            <person name="Mozaffari S.V."/>
            <person name="Suzuki Y."/>
            <person name="Haramoto Y."/>
            <person name="Yamamoto T.S."/>
            <person name="Takagi C."/>
            <person name="Heald R."/>
            <person name="Miller K."/>
            <person name="Haudenschild C."/>
            <person name="Kitzman J."/>
            <person name="Nakayama T."/>
            <person name="Izutsu Y."/>
            <person name="Robert J."/>
            <person name="Fortriede J."/>
            <person name="Burns K."/>
            <person name="Lotay V."/>
            <person name="Karimi K."/>
            <person name="Yasuoka Y."/>
            <person name="Dichmann D.S."/>
            <person name="Flajnik M.F."/>
            <person name="Houston D.W."/>
            <person name="Shendure J."/>
            <person name="DuPasquier L."/>
            <person name="Vize P.D."/>
            <person name="Zorn A.M."/>
            <person name="Ito M."/>
            <person name="Marcotte E.M."/>
            <person name="Wallingford J.B."/>
            <person name="Ito Y."/>
            <person name="Asashima M."/>
            <person name="Ueno N."/>
            <person name="Matsuda Y."/>
            <person name="Veenstra G.J."/>
            <person name="Fujiyama A."/>
            <person name="Harland R.M."/>
            <person name="Taira M."/>
            <person name="Rokhsar D.S."/>
        </authorList>
    </citation>
    <scope>NUCLEOTIDE SEQUENCE [LARGE SCALE GENOMIC DNA]</scope>
    <source>
        <strain evidence="2">J</strain>
    </source>
</reference>